<keyword evidence="3" id="KW-0479">Metal-binding</keyword>
<evidence type="ECO:0000256" key="4">
    <source>
        <dbReference type="ARBA" id="ARBA00022982"/>
    </source>
</evidence>
<dbReference type="PIRSF" id="PIRSF000027">
    <property type="entry name" value="Cytc_c_prime"/>
    <property type="match status" value="1"/>
</dbReference>
<proteinExistence type="predicted"/>
<keyword evidence="8" id="KW-1185">Reference proteome</keyword>
<comment type="caution">
    <text evidence="7">The sequence shown here is derived from an EMBL/GenBank/DDBJ whole genome shotgun (WGS) entry which is preliminary data.</text>
</comment>
<dbReference type="Pfam" id="PF01322">
    <property type="entry name" value="Cytochrom_C_2"/>
    <property type="match status" value="1"/>
</dbReference>
<evidence type="ECO:0000256" key="5">
    <source>
        <dbReference type="ARBA" id="ARBA00023004"/>
    </source>
</evidence>
<protein>
    <submittedName>
        <fullName evidence="7">Cytochrome c556</fullName>
    </submittedName>
</protein>
<organism evidence="7 8">
    <name type="scientific">Thalassospira tepidiphila</name>
    <dbReference type="NCBI Taxonomy" id="393657"/>
    <lineage>
        <taxon>Bacteria</taxon>
        <taxon>Pseudomonadati</taxon>
        <taxon>Pseudomonadota</taxon>
        <taxon>Alphaproteobacteria</taxon>
        <taxon>Rhodospirillales</taxon>
        <taxon>Thalassospiraceae</taxon>
        <taxon>Thalassospira</taxon>
    </lineage>
</organism>
<name>A0ABX0WUB6_9PROT</name>
<dbReference type="InterPro" id="IPR002321">
    <property type="entry name" value="Cyt_c_II"/>
</dbReference>
<dbReference type="PROSITE" id="PS51009">
    <property type="entry name" value="CYTCII"/>
    <property type="match status" value="1"/>
</dbReference>
<dbReference type="InterPro" id="IPR010980">
    <property type="entry name" value="Cyt_c/b562"/>
</dbReference>
<gene>
    <name evidence="7" type="ORF">GGR96_000007</name>
</gene>
<dbReference type="Proteomes" id="UP000556869">
    <property type="component" value="Unassembled WGS sequence"/>
</dbReference>
<evidence type="ECO:0000313" key="7">
    <source>
        <dbReference type="EMBL" id="NJB72935.1"/>
    </source>
</evidence>
<dbReference type="Gene3D" id="1.20.120.10">
    <property type="entry name" value="Cytochrome c/b562"/>
    <property type="match status" value="1"/>
</dbReference>
<keyword evidence="1" id="KW-0813">Transport</keyword>
<evidence type="ECO:0000256" key="1">
    <source>
        <dbReference type="ARBA" id="ARBA00022448"/>
    </source>
</evidence>
<keyword evidence="4" id="KW-0249">Electron transport</keyword>
<evidence type="ECO:0000256" key="6">
    <source>
        <dbReference type="SAM" id="SignalP"/>
    </source>
</evidence>
<dbReference type="InterPro" id="IPR012127">
    <property type="entry name" value="Cyt_c_prime"/>
</dbReference>
<feature type="signal peptide" evidence="6">
    <location>
        <begin position="1"/>
        <end position="18"/>
    </location>
</feature>
<sequence>MKALAGAAIALTMTVSIAAIAHEGATGVVKERMEGMKAIGQQVKIMVPMMKGALPYDPDQVVKAATIIEGHSGETFTALFPEGSNGKPSEALSDIWEDWSKFTNLANELHAKASDLKSVAVSGGSEDDFKASLGEMMQTCKSCHSDFKE</sequence>
<keyword evidence="5" id="KW-0408">Iron</keyword>
<accession>A0ABX0WUB6</accession>
<keyword evidence="6" id="KW-0732">Signal</keyword>
<evidence type="ECO:0000313" key="8">
    <source>
        <dbReference type="Proteomes" id="UP000556869"/>
    </source>
</evidence>
<reference evidence="7 8" key="1">
    <citation type="submission" date="2020-03" db="EMBL/GenBank/DDBJ databases">
        <title>Genomic Encyclopedia of Type Strains, Phase IV (KMG-IV): sequencing the most valuable type-strain genomes for metagenomic binning, comparative biology and taxonomic classification.</title>
        <authorList>
            <person name="Goeker M."/>
        </authorList>
    </citation>
    <scope>NUCLEOTIDE SEQUENCE [LARGE SCALE GENOMIC DNA]</scope>
    <source>
        <strain evidence="7 8">DSM 18888</strain>
    </source>
</reference>
<dbReference type="RefSeq" id="WP_167351198.1">
    <property type="nucleotide sequence ID" value="NZ_BAAAEQ010000001.1"/>
</dbReference>
<dbReference type="SUPFAM" id="SSF47175">
    <property type="entry name" value="Cytochromes"/>
    <property type="match status" value="1"/>
</dbReference>
<evidence type="ECO:0000256" key="3">
    <source>
        <dbReference type="ARBA" id="ARBA00022723"/>
    </source>
</evidence>
<feature type="chain" id="PRO_5046914980" evidence="6">
    <location>
        <begin position="19"/>
        <end position="149"/>
    </location>
</feature>
<evidence type="ECO:0000256" key="2">
    <source>
        <dbReference type="ARBA" id="ARBA00022617"/>
    </source>
</evidence>
<keyword evidence="2" id="KW-0349">Heme</keyword>
<dbReference type="EMBL" id="JAATJD010000001">
    <property type="protein sequence ID" value="NJB72935.1"/>
    <property type="molecule type" value="Genomic_DNA"/>
</dbReference>